<evidence type="ECO:0000256" key="2">
    <source>
        <dbReference type="ARBA" id="ARBA00004902"/>
    </source>
</evidence>
<evidence type="ECO:0000256" key="1">
    <source>
        <dbReference type="ARBA" id="ARBA00001864"/>
    </source>
</evidence>
<dbReference type="InterPro" id="IPR036441">
    <property type="entry name" value="DHquinase_II_sf"/>
</dbReference>
<dbReference type="GO" id="GO:0008652">
    <property type="term" value="P:amino acid biosynthetic process"/>
    <property type="evidence" value="ECO:0007669"/>
    <property type="project" value="UniProtKB-KW"/>
</dbReference>
<dbReference type="GO" id="GO:0009423">
    <property type="term" value="P:chorismate biosynthetic process"/>
    <property type="evidence" value="ECO:0007669"/>
    <property type="project" value="UniProtKB-UniRule"/>
</dbReference>
<evidence type="ECO:0000256" key="10">
    <source>
        <dbReference type="PIRSR" id="PIRSR001399-3"/>
    </source>
</evidence>
<evidence type="ECO:0000256" key="5">
    <source>
        <dbReference type="ARBA" id="ARBA00012060"/>
    </source>
</evidence>
<keyword evidence="6 7" id="KW-0456">Lyase</keyword>
<feature type="binding site" evidence="7 9">
    <location>
        <begin position="100"/>
        <end position="101"/>
    </location>
    <ligand>
        <name>substrate</name>
    </ligand>
</feature>
<dbReference type="EMBL" id="CP157893">
    <property type="protein sequence ID" value="XBT18177.1"/>
    <property type="molecule type" value="Genomic_DNA"/>
</dbReference>
<dbReference type="SUPFAM" id="SSF52304">
    <property type="entry name" value="Type II 3-dehydroquinate dehydratase"/>
    <property type="match status" value="1"/>
</dbReference>
<reference evidence="11" key="1">
    <citation type="submission" date="2024-06" db="EMBL/GenBank/DDBJ databases">
        <title>Diversity, functionality, and evolutionary history of bacterial symbionts in false click beetles (Coleoptera, Throscidae).</title>
        <authorList>
            <person name="Wierz J.C."/>
            <person name="Malm H."/>
            <person name="Kaltenpoth M."/>
            <person name="Engl T."/>
        </authorList>
    </citation>
    <scope>NUCLEOTIDE SEQUENCE</scope>
    <source>
        <strain evidence="11">Tser</strain>
    </source>
</reference>
<dbReference type="HAMAP" id="MF_00169">
    <property type="entry name" value="AroQ"/>
    <property type="match status" value="1"/>
</dbReference>
<feature type="site" description="Transition state stabilizer" evidence="7 10">
    <location>
        <position position="17"/>
    </location>
</feature>
<feature type="binding site" evidence="7 9">
    <location>
        <position position="79"/>
    </location>
    <ligand>
        <name>substrate</name>
    </ligand>
</feature>
<feature type="binding site" evidence="7 9">
    <location>
        <position position="86"/>
    </location>
    <ligand>
        <name>substrate</name>
    </ligand>
</feature>
<feature type="binding site" evidence="7 9">
    <location>
        <position position="73"/>
    </location>
    <ligand>
        <name>substrate</name>
    </ligand>
</feature>
<comment type="pathway">
    <text evidence="2 7">Metabolic intermediate biosynthesis; chorismate biosynthesis; chorismate from D-erythrose 4-phosphate and phosphoenolpyruvate: step 3/7.</text>
</comment>
<evidence type="ECO:0000256" key="8">
    <source>
        <dbReference type="PIRSR" id="PIRSR001399-1"/>
    </source>
</evidence>
<dbReference type="GO" id="GO:0009073">
    <property type="term" value="P:aromatic amino acid family biosynthetic process"/>
    <property type="evidence" value="ECO:0007669"/>
    <property type="project" value="UniProtKB-KW"/>
</dbReference>
<dbReference type="Gene3D" id="3.40.50.9100">
    <property type="entry name" value="Dehydroquinase, class II"/>
    <property type="match status" value="1"/>
</dbReference>
<feature type="active site" description="Proton acceptor" evidence="7 8">
    <location>
        <position position="22"/>
    </location>
</feature>
<name>A0AAU7QQE3_9FLAO</name>
<dbReference type="AlphaFoldDB" id="A0AAU7QQE3"/>
<proteinExistence type="inferred from homology"/>
<feature type="binding site" evidence="7 9">
    <location>
        <position position="110"/>
    </location>
    <ligand>
        <name>substrate</name>
    </ligand>
</feature>
<sequence length="140" mass="16087">MIIYIINGPNFNYLGKREVNIYGNLSFKQILLKIKKKFKNIKIKYFQTNSESKIIDILYFLNKKKNIKGILLNAAAYSHTSLAISDCIKSIKIPIIEIHMSNIFKRSIIRNKSLISKNCKGIIIGLGINSYILGIYNFLI</sequence>
<comment type="function">
    <text evidence="7">Catalyzes a trans-dehydration via an enolate intermediate.</text>
</comment>
<comment type="similarity">
    <text evidence="3 7">Belongs to the type-II 3-dehydroquinase family.</text>
</comment>
<dbReference type="Pfam" id="PF01220">
    <property type="entry name" value="DHquinase_II"/>
    <property type="match status" value="1"/>
</dbReference>
<evidence type="ECO:0000256" key="4">
    <source>
        <dbReference type="ARBA" id="ARBA00011193"/>
    </source>
</evidence>
<comment type="subunit">
    <text evidence="4 7">Homododecamer.</text>
</comment>
<dbReference type="PIRSF" id="PIRSF001399">
    <property type="entry name" value="DHquinase_II"/>
    <property type="match status" value="1"/>
</dbReference>
<gene>
    <name evidence="7" type="primary">aroQ</name>
    <name evidence="11" type="ORF">ABNO52_01060</name>
</gene>
<evidence type="ECO:0000256" key="7">
    <source>
        <dbReference type="HAMAP-Rule" id="MF_00169"/>
    </source>
</evidence>
<dbReference type="EC" id="4.2.1.10" evidence="5 7"/>
<accession>A0AAU7QQE3</accession>
<dbReference type="PANTHER" id="PTHR21272">
    <property type="entry name" value="CATABOLIC 3-DEHYDROQUINASE"/>
    <property type="match status" value="1"/>
</dbReference>
<comment type="catalytic activity">
    <reaction evidence="1 7">
        <text>3-dehydroquinate = 3-dehydroshikimate + H2O</text>
        <dbReference type="Rhea" id="RHEA:21096"/>
        <dbReference type="ChEBI" id="CHEBI:15377"/>
        <dbReference type="ChEBI" id="CHEBI:16630"/>
        <dbReference type="ChEBI" id="CHEBI:32364"/>
        <dbReference type="EC" id="4.2.1.10"/>
    </reaction>
</comment>
<evidence type="ECO:0000313" key="11">
    <source>
        <dbReference type="EMBL" id="XBT18177.1"/>
    </source>
</evidence>
<keyword evidence="7" id="KW-0057">Aromatic amino acid biosynthesis</keyword>
<dbReference type="GO" id="GO:0019631">
    <property type="term" value="P:quinate catabolic process"/>
    <property type="evidence" value="ECO:0007669"/>
    <property type="project" value="TreeGrafter"/>
</dbReference>
<keyword evidence="7" id="KW-0028">Amino-acid biosynthesis</keyword>
<protein>
    <recommendedName>
        <fullName evidence="5 7">3-dehydroquinate dehydratase</fullName>
        <shortName evidence="7">3-dehydroquinase</shortName>
        <ecNumber evidence="5 7">4.2.1.10</ecNumber>
    </recommendedName>
    <alternativeName>
        <fullName evidence="7">Type II DHQase</fullName>
    </alternativeName>
</protein>
<feature type="active site" description="Proton donor" evidence="7 8">
    <location>
        <position position="99"/>
    </location>
</feature>
<dbReference type="GO" id="GO:0003855">
    <property type="term" value="F:3-dehydroquinate dehydratase activity"/>
    <property type="evidence" value="ECO:0007669"/>
    <property type="project" value="UniProtKB-UniRule"/>
</dbReference>
<evidence type="ECO:0000256" key="9">
    <source>
        <dbReference type="PIRSR" id="PIRSR001399-2"/>
    </source>
</evidence>
<dbReference type="NCBIfam" id="NF003805">
    <property type="entry name" value="PRK05395.1-2"/>
    <property type="match status" value="1"/>
</dbReference>
<dbReference type="InterPro" id="IPR001874">
    <property type="entry name" value="DHquinase_II"/>
</dbReference>
<evidence type="ECO:0000256" key="6">
    <source>
        <dbReference type="ARBA" id="ARBA00023239"/>
    </source>
</evidence>
<dbReference type="PANTHER" id="PTHR21272:SF3">
    <property type="entry name" value="CATABOLIC 3-DEHYDROQUINASE"/>
    <property type="match status" value="1"/>
</dbReference>
<organism evidence="11">
    <name type="scientific">Candidatus Shikimatogenerans sp. Tser</name>
    <dbReference type="NCBI Taxonomy" id="3158568"/>
    <lineage>
        <taxon>Bacteria</taxon>
        <taxon>Pseudomonadati</taxon>
        <taxon>Bacteroidota</taxon>
        <taxon>Flavobacteriia</taxon>
        <taxon>Flavobacteriales</taxon>
        <taxon>Candidatus Shikimatogenerans</taxon>
    </lineage>
</organism>
<evidence type="ECO:0000256" key="3">
    <source>
        <dbReference type="ARBA" id="ARBA00011037"/>
    </source>
</evidence>
<dbReference type="NCBIfam" id="NF003807">
    <property type="entry name" value="PRK05395.1-4"/>
    <property type="match status" value="1"/>
</dbReference>